<feature type="domain" description="RagB/SusD" evidence="6">
    <location>
        <begin position="309"/>
        <end position="550"/>
    </location>
</feature>
<evidence type="ECO:0000313" key="8">
    <source>
        <dbReference type="EMBL" id="ASO04487.1"/>
    </source>
</evidence>
<evidence type="ECO:0000259" key="6">
    <source>
        <dbReference type="Pfam" id="PF07980"/>
    </source>
</evidence>
<evidence type="ECO:0000313" key="9">
    <source>
        <dbReference type="Proteomes" id="UP000204551"/>
    </source>
</evidence>
<dbReference type="GO" id="GO:0009279">
    <property type="term" value="C:cell outer membrane"/>
    <property type="evidence" value="ECO:0007669"/>
    <property type="project" value="UniProtKB-SubCell"/>
</dbReference>
<gene>
    <name evidence="8" type="ORF">AREALGSMS7_01011</name>
</gene>
<proteinExistence type="inferred from homology"/>
<keyword evidence="5" id="KW-0998">Cell outer membrane</keyword>
<dbReference type="EMBL" id="CP022515">
    <property type="protein sequence ID" value="ASO04487.1"/>
    <property type="molecule type" value="Genomic_DNA"/>
</dbReference>
<dbReference type="STRING" id="616991.GCA_000733925_04114"/>
<dbReference type="SUPFAM" id="SSF48452">
    <property type="entry name" value="TPR-like"/>
    <property type="match status" value="1"/>
</dbReference>
<dbReference type="InterPro" id="IPR011990">
    <property type="entry name" value="TPR-like_helical_dom_sf"/>
</dbReference>
<dbReference type="InterPro" id="IPR033985">
    <property type="entry name" value="SusD-like_N"/>
</dbReference>
<name>A0A221UT42_9FLAO</name>
<comment type="subcellular location">
    <subcellularLocation>
        <location evidence="1">Cell outer membrane</location>
    </subcellularLocation>
</comment>
<dbReference type="eggNOG" id="COG0436">
    <property type="taxonomic scope" value="Bacteria"/>
</dbReference>
<dbReference type="Pfam" id="PF14322">
    <property type="entry name" value="SusD-like_3"/>
    <property type="match status" value="1"/>
</dbReference>
<evidence type="ECO:0000259" key="7">
    <source>
        <dbReference type="Pfam" id="PF14322"/>
    </source>
</evidence>
<evidence type="ECO:0000256" key="1">
    <source>
        <dbReference type="ARBA" id="ARBA00004442"/>
    </source>
</evidence>
<dbReference type="Pfam" id="PF07980">
    <property type="entry name" value="SusD_RagB"/>
    <property type="match status" value="1"/>
</dbReference>
<reference evidence="8 9" key="1">
    <citation type="submission" date="2017-07" db="EMBL/GenBank/DDBJ databases">
        <title>Genome Sequence of Arenibacter algicola Strain SMS7 Isolated from a culture of the Diatom Skeletonema marinoi.</title>
        <authorList>
            <person name="Topel M."/>
            <person name="Pinder M.I.M."/>
            <person name="Johansson O.N."/>
            <person name="Kourtchenko O."/>
            <person name="Godhe A."/>
            <person name="Clarke A.K."/>
        </authorList>
    </citation>
    <scope>NUCLEOTIDE SEQUENCE [LARGE SCALE GENOMIC DNA]</scope>
    <source>
        <strain evidence="8 9">SMS7</strain>
    </source>
</reference>
<dbReference type="RefSeq" id="WP_093977480.1">
    <property type="nucleotide sequence ID" value="NZ_CP022515.1"/>
</dbReference>
<feature type="domain" description="SusD-like N-terminal" evidence="7">
    <location>
        <begin position="81"/>
        <end position="213"/>
    </location>
</feature>
<dbReference type="AlphaFoldDB" id="A0A221UT42"/>
<dbReference type="KEGG" id="aalg:AREALGSMS7_01011"/>
<organism evidence="8 9">
    <name type="scientific">Arenibacter algicola</name>
    <dbReference type="NCBI Taxonomy" id="616991"/>
    <lineage>
        <taxon>Bacteria</taxon>
        <taxon>Pseudomonadati</taxon>
        <taxon>Bacteroidota</taxon>
        <taxon>Flavobacteriia</taxon>
        <taxon>Flavobacteriales</taxon>
        <taxon>Flavobacteriaceae</taxon>
        <taxon>Arenibacter</taxon>
    </lineage>
</organism>
<evidence type="ECO:0000256" key="4">
    <source>
        <dbReference type="ARBA" id="ARBA00023136"/>
    </source>
</evidence>
<evidence type="ECO:0000256" key="3">
    <source>
        <dbReference type="ARBA" id="ARBA00022729"/>
    </source>
</evidence>
<keyword evidence="3" id="KW-0732">Signal</keyword>
<keyword evidence="4" id="KW-0472">Membrane</keyword>
<comment type="similarity">
    <text evidence="2">Belongs to the SusD family.</text>
</comment>
<evidence type="ECO:0000256" key="2">
    <source>
        <dbReference type="ARBA" id="ARBA00006275"/>
    </source>
</evidence>
<dbReference type="Proteomes" id="UP000204551">
    <property type="component" value="Chromosome"/>
</dbReference>
<dbReference type="Gene3D" id="1.25.40.390">
    <property type="match status" value="1"/>
</dbReference>
<dbReference type="InterPro" id="IPR012944">
    <property type="entry name" value="SusD_RagB_dom"/>
</dbReference>
<protein>
    <submittedName>
        <fullName evidence="8">SusD-like protein</fullName>
    </submittedName>
</protein>
<evidence type="ECO:0000256" key="5">
    <source>
        <dbReference type="ARBA" id="ARBA00023237"/>
    </source>
</evidence>
<accession>A0A221UT42</accession>
<sequence>MKRKIYYIWFLALGLLTHSCSDSLDEELVTDVSAASYYTTEKGLEDAVKATYSFLKPFYGQEMGFAMTTFGTDIWTNGADGGHKVFNFYDTGLNSAESYVEESWATWYRGINQANGVINRSADVDMDETQKNLRIAEVRFLRALYYFQVVTTFGDAHLSLEETEGVQVEANKTAQAEIYSQAIVPDLEFAIGNLPNSQSDYGRATKAAAEFLLGKALLTRSYTSFADGNDASRAETLFSNVINNYGFSLLDNYADLWDITNEGNSEMIFVIPNSKAQVDSDIDPYGHRGHLYFLMEYDVRRGMTRDTENGRPWKRHRPTDFMLTLWDRDIDTRYDASFKHVWYANKNEPATEASGSEPARAALSIGDTAIYIPGPGKDMDWPQSLQDTKPYIVITNDEYSERLFPSMNKWIDPTRPDRQKVNGQRDFILMRLGDAYLLRAEARLKQSDPSGAAQDINVVRMRAAVPGQEVASQITASDVDLDFLLDERARELTGEGWRWWDLARTGKLVERTRMHNPGAAPNIQDYHVVRPIPQEQIDRTLGGYPQNPGYPQ</sequence>